<comment type="subcellular location">
    <subcellularLocation>
        <location evidence="1">Cell membrane</location>
        <topology evidence="1">Multi-pass membrane protein</topology>
    </subcellularLocation>
</comment>
<evidence type="ECO:0000256" key="2">
    <source>
        <dbReference type="ARBA" id="ARBA00022475"/>
    </source>
</evidence>
<evidence type="ECO:0000256" key="1">
    <source>
        <dbReference type="ARBA" id="ARBA00004651"/>
    </source>
</evidence>
<keyword evidence="2" id="KW-1003">Cell membrane</keyword>
<accession>A0A255XN83</accession>
<reference evidence="9 10" key="1">
    <citation type="submission" date="2017-07" db="EMBL/GenBank/DDBJ databases">
        <title>Elstera cyanobacteriorum sp. nov., a novel bacterium isolated from cyanobacterial aggregates in a eutrophic lake.</title>
        <authorList>
            <person name="Cai H."/>
        </authorList>
    </citation>
    <scope>NUCLEOTIDE SEQUENCE [LARGE SCALE GENOMIC DNA]</scope>
    <source>
        <strain evidence="9 10">TH019</strain>
    </source>
</reference>
<feature type="transmembrane region" description="Helical" evidence="7">
    <location>
        <begin position="506"/>
        <end position="526"/>
    </location>
</feature>
<keyword evidence="3 7" id="KW-0812">Transmembrane</keyword>
<feature type="transmembrane region" description="Helical" evidence="7">
    <location>
        <begin position="35"/>
        <end position="53"/>
    </location>
</feature>
<feature type="transmembrane region" description="Helical" evidence="7">
    <location>
        <begin position="533"/>
        <end position="555"/>
    </location>
</feature>
<dbReference type="GO" id="GO:0005886">
    <property type="term" value="C:plasma membrane"/>
    <property type="evidence" value="ECO:0007669"/>
    <property type="project" value="UniProtKB-SubCell"/>
</dbReference>
<protein>
    <recommendedName>
        <fullName evidence="8">ComEC/Rec2-related protein domain-containing protein</fullName>
    </recommendedName>
</protein>
<feature type="transmembrane region" description="Helical" evidence="7">
    <location>
        <begin position="268"/>
        <end position="290"/>
    </location>
</feature>
<dbReference type="InterPro" id="IPR004477">
    <property type="entry name" value="ComEC_N"/>
</dbReference>
<keyword evidence="4 7" id="KW-1133">Transmembrane helix</keyword>
<dbReference type="InterPro" id="IPR052159">
    <property type="entry name" value="Competence_DNA_uptake"/>
</dbReference>
<dbReference type="PANTHER" id="PTHR30619">
    <property type="entry name" value="DNA INTERNALIZATION/COMPETENCE PROTEIN COMEC/REC2"/>
    <property type="match status" value="1"/>
</dbReference>
<feature type="transmembrane region" description="Helical" evidence="7">
    <location>
        <begin position="481"/>
        <end position="500"/>
    </location>
</feature>
<evidence type="ECO:0000256" key="3">
    <source>
        <dbReference type="ARBA" id="ARBA00022692"/>
    </source>
</evidence>
<evidence type="ECO:0000256" key="4">
    <source>
        <dbReference type="ARBA" id="ARBA00022989"/>
    </source>
</evidence>
<comment type="caution">
    <text evidence="9">The sequence shown here is derived from an EMBL/GenBank/DDBJ whole genome shotgun (WGS) entry which is preliminary data.</text>
</comment>
<dbReference type="NCBIfam" id="TIGR00360">
    <property type="entry name" value="ComEC_N-term"/>
    <property type="match status" value="1"/>
</dbReference>
<feature type="domain" description="ComEC/Rec2-related protein" evidence="8">
    <location>
        <begin position="247"/>
        <end position="528"/>
    </location>
</feature>
<feature type="transmembrane region" description="Helical" evidence="7">
    <location>
        <begin position="60"/>
        <end position="76"/>
    </location>
</feature>
<feature type="transmembrane region" description="Helical" evidence="7">
    <location>
        <begin position="310"/>
        <end position="329"/>
    </location>
</feature>
<evidence type="ECO:0000313" key="10">
    <source>
        <dbReference type="Proteomes" id="UP000216361"/>
    </source>
</evidence>
<dbReference type="RefSeq" id="WP_094408701.1">
    <property type="nucleotide sequence ID" value="NZ_BMJZ01000001.1"/>
</dbReference>
<evidence type="ECO:0000256" key="5">
    <source>
        <dbReference type="ARBA" id="ARBA00023136"/>
    </source>
</evidence>
<organism evidence="9 10">
    <name type="scientific">Elstera cyanobacteriorum</name>
    <dbReference type="NCBI Taxonomy" id="2022747"/>
    <lineage>
        <taxon>Bacteria</taxon>
        <taxon>Pseudomonadati</taxon>
        <taxon>Pseudomonadota</taxon>
        <taxon>Alphaproteobacteria</taxon>
        <taxon>Rhodospirillales</taxon>
        <taxon>Rhodospirillaceae</taxon>
        <taxon>Elstera</taxon>
    </lineage>
</organism>
<feature type="region of interest" description="Disordered" evidence="6">
    <location>
        <begin position="672"/>
        <end position="699"/>
    </location>
</feature>
<dbReference type="Pfam" id="PF03772">
    <property type="entry name" value="Competence"/>
    <property type="match status" value="1"/>
</dbReference>
<proteinExistence type="predicted"/>
<feature type="transmembrane region" description="Helical" evidence="7">
    <location>
        <begin position="372"/>
        <end position="391"/>
    </location>
</feature>
<sequence>MRSASLQIVWGQWLARWIGIRAALAATWEQQADRVGLWSPVLVAAGIGLFFWLPRDPPSWMLSMPVAVAGVAFLVRRQGLGLVLMGRAGLLLTIGFAAAQAHSLLTAPVALRFPLPAAWYAAQVAAVGRTEAGYRLTLSHLQRDGVPVAEVGGGKVRLSLRSGPVPPVGSRVTVRAVLTPVPPPLVVGGFDTRLAQFFQGITAHGAVYDLRVIDPGEAPPWTRWRDGLAATVRSTVAGPAGDIAVALAVGDQTGIAEPVRQAMRDSGLTHILSISGLHIGLVAALVMLTVRRGLAVVPALALRLDTKKLAVWPTAALVLLYGILAGWDVPVQRSVLMTGVVLLAILIDRTPLTLRTVAVAAFLVLLGSPEALLNPGFQMSFAAVIALIAAYERIGPWVSGLRAAYGGILTPLIVLASSVLTSLVATLATAPFTAYHFHSIALYGIVANLLAIPLTGFIIMPGIVLGFLLLPFGLDAWGWQIAGWGINGLIALAAAVAAFPGASIPVAQFSGFALLLIVLAGLWACLWHGNLRWFALIPLAGAMGVIISTPPPLFLTGGSDAAIAVPRADGIVEIFGATPTSLPARALGAALAAREIIPMGAPDSHAACDPWGCRFPTLHGPLALQRHPGAMSDDCRDAWGIVTAIPLRLPCPAPAWTLSTQHMRRTGPVRATIQDRGVSLETTRQSGRRWQPPERPRAQ</sequence>
<keyword evidence="5 7" id="KW-0472">Membrane</keyword>
<evidence type="ECO:0000259" key="8">
    <source>
        <dbReference type="Pfam" id="PF03772"/>
    </source>
</evidence>
<feature type="transmembrane region" description="Helical" evidence="7">
    <location>
        <begin position="403"/>
        <end position="428"/>
    </location>
</feature>
<dbReference type="Proteomes" id="UP000216361">
    <property type="component" value="Unassembled WGS sequence"/>
</dbReference>
<feature type="transmembrane region" description="Helical" evidence="7">
    <location>
        <begin position="88"/>
        <end position="111"/>
    </location>
</feature>
<evidence type="ECO:0000256" key="7">
    <source>
        <dbReference type="SAM" id="Phobius"/>
    </source>
</evidence>
<dbReference type="OrthoDB" id="9790149at2"/>
<gene>
    <name evidence="9" type="ORF">CHR90_09110</name>
</gene>
<keyword evidence="10" id="KW-1185">Reference proteome</keyword>
<dbReference type="AlphaFoldDB" id="A0A255XN83"/>
<name>A0A255XN83_9PROT</name>
<evidence type="ECO:0000313" key="9">
    <source>
        <dbReference type="EMBL" id="OYQ18438.1"/>
    </source>
</evidence>
<dbReference type="PANTHER" id="PTHR30619:SF1">
    <property type="entry name" value="RECOMBINATION PROTEIN 2"/>
    <property type="match status" value="1"/>
</dbReference>
<dbReference type="EMBL" id="NOXS01000032">
    <property type="protein sequence ID" value="OYQ18438.1"/>
    <property type="molecule type" value="Genomic_DNA"/>
</dbReference>
<evidence type="ECO:0000256" key="6">
    <source>
        <dbReference type="SAM" id="MobiDB-lite"/>
    </source>
</evidence>
<feature type="transmembrane region" description="Helical" evidence="7">
    <location>
        <begin position="440"/>
        <end position="469"/>
    </location>
</feature>